<keyword evidence="3" id="KW-1185">Reference proteome</keyword>
<reference evidence="2 3" key="1">
    <citation type="submission" date="2014-06" db="EMBL/GenBank/DDBJ databases">
        <title>Evolutionary Origins and Diversification of the Mycorrhizal Mutualists.</title>
        <authorList>
            <consortium name="DOE Joint Genome Institute"/>
            <consortium name="Mycorrhizal Genomics Consortium"/>
            <person name="Kohler A."/>
            <person name="Kuo A."/>
            <person name="Nagy L.G."/>
            <person name="Floudas D."/>
            <person name="Copeland A."/>
            <person name="Barry K.W."/>
            <person name="Cichocki N."/>
            <person name="Veneault-Fourrey C."/>
            <person name="LaButti K."/>
            <person name="Lindquist E.A."/>
            <person name="Lipzen A."/>
            <person name="Lundell T."/>
            <person name="Morin E."/>
            <person name="Murat C."/>
            <person name="Riley R."/>
            <person name="Ohm R."/>
            <person name="Sun H."/>
            <person name="Tunlid A."/>
            <person name="Henrissat B."/>
            <person name="Grigoriev I.V."/>
            <person name="Hibbett D.S."/>
            <person name="Martin F."/>
        </authorList>
    </citation>
    <scope>NUCLEOTIDE SEQUENCE [LARGE SCALE GENOMIC DNA]</scope>
    <source>
        <strain evidence="2 3">SS14</strain>
    </source>
</reference>
<dbReference type="Proteomes" id="UP000054279">
    <property type="component" value="Unassembled WGS sequence"/>
</dbReference>
<proteinExistence type="predicted"/>
<dbReference type="EMBL" id="KN837127">
    <property type="protein sequence ID" value="KIJ42887.1"/>
    <property type="molecule type" value="Genomic_DNA"/>
</dbReference>
<evidence type="ECO:0000313" key="3">
    <source>
        <dbReference type="Proteomes" id="UP000054279"/>
    </source>
</evidence>
<feature type="region of interest" description="Disordered" evidence="1">
    <location>
        <begin position="63"/>
        <end position="83"/>
    </location>
</feature>
<gene>
    <name evidence="2" type="ORF">M422DRAFT_253995</name>
</gene>
<sequence>MEEAGTYHPYLIMLDRSLACIPHCSPGFSRMKLGRCQGTNGSEEGYVEERNALWSGSAMVAKKAGTGAGGDQNGDEEDSNEAIPYPISSKPAGVQISSGVAGMLLGSILANLVDNNTLYLRTLQRKIVDIDDDEVTTMLPPRTVPTIAAAPNHPRLHISDVVSYLRTPTTSAPFCHALQQSLSTSLCV</sequence>
<dbReference type="AlphaFoldDB" id="A0A0C9VM73"/>
<organism evidence="2 3">
    <name type="scientific">Sphaerobolus stellatus (strain SS14)</name>
    <dbReference type="NCBI Taxonomy" id="990650"/>
    <lineage>
        <taxon>Eukaryota</taxon>
        <taxon>Fungi</taxon>
        <taxon>Dikarya</taxon>
        <taxon>Basidiomycota</taxon>
        <taxon>Agaricomycotina</taxon>
        <taxon>Agaricomycetes</taxon>
        <taxon>Phallomycetidae</taxon>
        <taxon>Geastrales</taxon>
        <taxon>Sphaerobolaceae</taxon>
        <taxon>Sphaerobolus</taxon>
    </lineage>
</organism>
<name>A0A0C9VM73_SPHS4</name>
<evidence type="ECO:0000256" key="1">
    <source>
        <dbReference type="SAM" id="MobiDB-lite"/>
    </source>
</evidence>
<accession>A0A0C9VM73</accession>
<protein>
    <submittedName>
        <fullName evidence="2">Uncharacterized protein</fullName>
    </submittedName>
</protein>
<dbReference type="HOGENOM" id="CLU_119191_0_0_1"/>
<evidence type="ECO:0000313" key="2">
    <source>
        <dbReference type="EMBL" id="KIJ42887.1"/>
    </source>
</evidence>